<dbReference type="AlphaFoldDB" id="A0A6H1P3B5"/>
<evidence type="ECO:0000259" key="2">
    <source>
        <dbReference type="Pfam" id="PF13478"/>
    </source>
</evidence>
<dbReference type="Pfam" id="PF13478">
    <property type="entry name" value="XdhC_C"/>
    <property type="match status" value="1"/>
</dbReference>
<name>A0A6H1P3B5_PRIMG</name>
<organism evidence="3 4">
    <name type="scientific">Priestia megaterium</name>
    <name type="common">Bacillus megaterium</name>
    <dbReference type="NCBI Taxonomy" id="1404"/>
    <lineage>
        <taxon>Bacteria</taxon>
        <taxon>Bacillati</taxon>
        <taxon>Bacillota</taxon>
        <taxon>Bacilli</taxon>
        <taxon>Bacillales</taxon>
        <taxon>Bacillaceae</taxon>
        <taxon>Priestia</taxon>
    </lineage>
</organism>
<dbReference type="PANTHER" id="PTHR30388:SF6">
    <property type="entry name" value="XANTHINE DEHYDROGENASE SUBUNIT A-RELATED"/>
    <property type="match status" value="1"/>
</dbReference>
<reference evidence="3 4" key="2">
    <citation type="submission" date="2020-04" db="EMBL/GenBank/DDBJ databases">
        <authorList>
            <person name="Fomenkov A."/>
            <person name="Anton B.P."/>
            <person name="Roberts R.J."/>
        </authorList>
    </citation>
    <scope>NUCLEOTIDE SEQUENCE [LARGE SCALE GENOMIC DNA]</scope>
    <source>
        <strain evidence="3 4">S2</strain>
    </source>
</reference>
<dbReference type="Pfam" id="PF02625">
    <property type="entry name" value="XdhC_CoxI"/>
    <property type="match status" value="1"/>
</dbReference>
<dbReference type="Gene3D" id="3.40.50.720">
    <property type="entry name" value="NAD(P)-binding Rossmann-like Domain"/>
    <property type="match status" value="1"/>
</dbReference>
<evidence type="ECO:0000259" key="1">
    <source>
        <dbReference type="Pfam" id="PF02625"/>
    </source>
</evidence>
<dbReference type="PANTHER" id="PTHR30388">
    <property type="entry name" value="ALDEHYDE OXIDOREDUCTASE MOLYBDENUM COFACTOR ASSEMBLY PROTEIN"/>
    <property type="match status" value="1"/>
</dbReference>
<dbReference type="InterPro" id="IPR027051">
    <property type="entry name" value="XdhC_Rossmann_dom"/>
</dbReference>
<evidence type="ECO:0000313" key="3">
    <source>
        <dbReference type="EMBL" id="QIZ07907.1"/>
    </source>
</evidence>
<dbReference type="InterPro" id="IPR003777">
    <property type="entry name" value="XdhC_CoxI"/>
</dbReference>
<feature type="domain" description="XdhC- CoxI" evidence="1">
    <location>
        <begin position="15"/>
        <end position="76"/>
    </location>
</feature>
<dbReference type="SUPFAM" id="SSF51984">
    <property type="entry name" value="MurCD N-terminal domain"/>
    <property type="match status" value="1"/>
</dbReference>
<dbReference type="InterPro" id="IPR052698">
    <property type="entry name" value="MoCofactor_Util/Proc"/>
</dbReference>
<feature type="domain" description="XdhC Rossmann" evidence="2">
    <location>
        <begin position="182"/>
        <end position="317"/>
    </location>
</feature>
<accession>A0A6H1P3B5</accession>
<dbReference type="Proteomes" id="UP000501868">
    <property type="component" value="Chromosome"/>
</dbReference>
<dbReference type="EMBL" id="CP051128">
    <property type="protein sequence ID" value="QIZ07907.1"/>
    <property type="molecule type" value="Genomic_DNA"/>
</dbReference>
<proteinExistence type="predicted"/>
<sequence>MDDIYPILEVIDQPGQKVLATIVRVQGSAYKREGSSMLFCEDGKQFGMLTAGCLETDLTIKAQEVFIKQEAKMFHYNLADEDDMSWGQGNGCNGTIDILLEPVSEKLTEDFLVVKRSLDNCKPVIMIKKLDELGEYLFIEEEGDPFGNWSGDIPKIAFTSKSGIIPGTDSIYQHTYQPRPRLIVFGAGPDAKPLVHLAAETGFLVTVCDWREEYCQKKYFPKAEQLLLGFPKKLLKQISFSPYDYVVVMTHHYERDQEILKEVRKEHIKYLGVLGPRERTKRLLKYEHVPTWIYSPMGKNIGAKGPEEIAVSIVAQLIEVWRKPVHERVQLLWTIPE</sequence>
<gene>
    <name evidence="3" type="ORF">HFZ78_15210</name>
</gene>
<protein>
    <submittedName>
        <fullName evidence="3">XdhC family protein</fullName>
    </submittedName>
</protein>
<reference evidence="3 4" key="1">
    <citation type="submission" date="2020-04" db="EMBL/GenBank/DDBJ databases">
        <title>Genome-Wide Identification of 5-Methylcytosine Sites in Bacterial Genomes By High-Throughput Sequencing of MspJI Restriction Fragments.</title>
        <authorList>
            <person name="Wu V."/>
        </authorList>
    </citation>
    <scope>NUCLEOTIDE SEQUENCE [LARGE SCALE GENOMIC DNA]</scope>
    <source>
        <strain evidence="3 4">S2</strain>
    </source>
</reference>
<evidence type="ECO:0000313" key="4">
    <source>
        <dbReference type="Proteomes" id="UP000501868"/>
    </source>
</evidence>